<dbReference type="EMBL" id="CATOUU010001089">
    <property type="protein sequence ID" value="CAI9971130.1"/>
    <property type="molecule type" value="Genomic_DNA"/>
</dbReference>
<keyword evidence="9" id="KW-1185">Reference proteome</keyword>
<dbReference type="PANTHER" id="PTHR23048:SF0">
    <property type="entry name" value="CALMODULIN LIKE 3"/>
    <property type="match status" value="1"/>
</dbReference>
<feature type="domain" description="EF-hand" evidence="3">
    <location>
        <begin position="23"/>
        <end position="58"/>
    </location>
</feature>
<evidence type="ECO:0000313" key="4">
    <source>
        <dbReference type="EMBL" id="CAI9932168.1"/>
    </source>
</evidence>
<dbReference type="InterPro" id="IPR011992">
    <property type="entry name" value="EF-hand-dom_pair"/>
</dbReference>
<evidence type="ECO:0000256" key="2">
    <source>
        <dbReference type="ARBA" id="ARBA00022837"/>
    </source>
</evidence>
<keyword evidence="1" id="KW-0677">Repeat</keyword>
<accession>A0AA86P5S6</accession>
<dbReference type="EMBL" id="CATOUU010000510">
    <property type="protein sequence ID" value="CAI9932168.1"/>
    <property type="molecule type" value="Genomic_DNA"/>
</dbReference>
<dbReference type="InterPro" id="IPR050230">
    <property type="entry name" value="CALM/Myosin/TropC-like"/>
</dbReference>
<dbReference type="PROSITE" id="PS00018">
    <property type="entry name" value="EF_HAND_1"/>
    <property type="match status" value="3"/>
</dbReference>
<dbReference type="GO" id="GO:0005509">
    <property type="term" value="F:calcium ion binding"/>
    <property type="evidence" value="ECO:0007669"/>
    <property type="project" value="InterPro"/>
</dbReference>
<dbReference type="SUPFAM" id="SSF47473">
    <property type="entry name" value="EF-hand"/>
    <property type="match status" value="1"/>
</dbReference>
<dbReference type="Proteomes" id="UP001642409">
    <property type="component" value="Unassembled WGS sequence"/>
</dbReference>
<reference evidence="6 9" key="2">
    <citation type="submission" date="2024-07" db="EMBL/GenBank/DDBJ databases">
        <authorList>
            <person name="Akdeniz Z."/>
        </authorList>
    </citation>
    <scope>NUCLEOTIDE SEQUENCE [LARGE SCALE GENOMIC DNA]</scope>
</reference>
<dbReference type="Pfam" id="PF13499">
    <property type="entry name" value="EF-hand_7"/>
    <property type="match status" value="1"/>
</dbReference>
<gene>
    <name evidence="4" type="ORF">HINF_LOCUS19813</name>
    <name evidence="5" type="ORF">HINF_LOCUS58775</name>
    <name evidence="6" type="ORF">HINF_LOCUS61357</name>
    <name evidence="7" type="ORF">HINF_LOCUS65622</name>
    <name evidence="8" type="ORF">HINF_LOCUS68972</name>
</gene>
<dbReference type="SMART" id="SM00054">
    <property type="entry name" value="EFh"/>
    <property type="match status" value="3"/>
</dbReference>
<dbReference type="EMBL" id="CAXDID020000366">
    <property type="protein sequence ID" value="CAL6082671.1"/>
    <property type="molecule type" value="Genomic_DNA"/>
</dbReference>
<dbReference type="InterPro" id="IPR018247">
    <property type="entry name" value="EF_Hand_1_Ca_BS"/>
</dbReference>
<evidence type="ECO:0000256" key="1">
    <source>
        <dbReference type="ARBA" id="ARBA00022737"/>
    </source>
</evidence>
<dbReference type="EMBL" id="CAXDID020000433">
    <property type="protein sequence ID" value="CAL6091095.1"/>
    <property type="molecule type" value="Genomic_DNA"/>
</dbReference>
<reference evidence="4" key="1">
    <citation type="submission" date="2023-06" db="EMBL/GenBank/DDBJ databases">
        <authorList>
            <person name="Kurt Z."/>
        </authorList>
    </citation>
    <scope>NUCLEOTIDE SEQUENCE</scope>
</reference>
<dbReference type="Gene3D" id="1.10.238.10">
    <property type="entry name" value="EF-hand"/>
    <property type="match status" value="2"/>
</dbReference>
<evidence type="ECO:0000313" key="5">
    <source>
        <dbReference type="EMBL" id="CAI9971130.1"/>
    </source>
</evidence>
<comment type="caution">
    <text evidence="4">The sequence shown here is derived from an EMBL/GenBank/DDBJ whole genome shotgun (WGS) entry which is preliminary data.</text>
</comment>
<feature type="domain" description="EF-hand" evidence="3">
    <location>
        <begin position="111"/>
        <end position="133"/>
    </location>
</feature>
<organism evidence="4">
    <name type="scientific">Hexamita inflata</name>
    <dbReference type="NCBI Taxonomy" id="28002"/>
    <lineage>
        <taxon>Eukaryota</taxon>
        <taxon>Metamonada</taxon>
        <taxon>Diplomonadida</taxon>
        <taxon>Hexamitidae</taxon>
        <taxon>Hexamitinae</taxon>
        <taxon>Hexamita</taxon>
    </lineage>
</organism>
<evidence type="ECO:0000259" key="3">
    <source>
        <dbReference type="PROSITE" id="PS50222"/>
    </source>
</evidence>
<dbReference type="PANTHER" id="PTHR23048">
    <property type="entry name" value="MYOSIN LIGHT CHAIN 1, 3"/>
    <property type="match status" value="1"/>
</dbReference>
<protein>
    <submittedName>
        <fullName evidence="4">EF hand domain-containing protein</fullName>
    </submittedName>
    <submittedName>
        <fullName evidence="6">EF_hand domain-containing protein</fullName>
    </submittedName>
</protein>
<dbReference type="Pfam" id="PF13833">
    <property type="entry name" value="EF-hand_8"/>
    <property type="match status" value="1"/>
</dbReference>
<evidence type="ECO:0000313" key="7">
    <source>
        <dbReference type="EMBL" id="CAL6091095.1"/>
    </source>
</evidence>
<evidence type="ECO:0000313" key="8">
    <source>
        <dbReference type="EMBL" id="CAL6097422.1"/>
    </source>
</evidence>
<dbReference type="AlphaFoldDB" id="A0AA86P5S6"/>
<dbReference type="EMBL" id="CAXDID020000496">
    <property type="protein sequence ID" value="CAL6097422.1"/>
    <property type="molecule type" value="Genomic_DNA"/>
</dbReference>
<proteinExistence type="predicted"/>
<evidence type="ECO:0000313" key="6">
    <source>
        <dbReference type="EMBL" id="CAL6082671.1"/>
    </source>
</evidence>
<sequence length="168" mass="18982">MGCNIDNIQEQVIKTDENGLKHVPAEYVRKYFQEADKDKSGSLDVDELIALLISLGIEITSSASHDISKTIQIADDNKNKRLEFHEFNQFLYSFINAPASDLPAILFYVGDKDESNSIDADELLRILKKVGSKASEDSVRELMRVMKIDVNGIDFVTFKKILEKLQIV</sequence>
<dbReference type="InterPro" id="IPR002048">
    <property type="entry name" value="EF_hand_dom"/>
</dbReference>
<evidence type="ECO:0000313" key="9">
    <source>
        <dbReference type="Proteomes" id="UP001642409"/>
    </source>
</evidence>
<keyword evidence="2" id="KW-0106">Calcium</keyword>
<dbReference type="GO" id="GO:0016460">
    <property type="term" value="C:myosin II complex"/>
    <property type="evidence" value="ECO:0007669"/>
    <property type="project" value="TreeGrafter"/>
</dbReference>
<dbReference type="PROSITE" id="PS50222">
    <property type="entry name" value="EF_HAND_2"/>
    <property type="match status" value="2"/>
</dbReference>
<name>A0AA86P5S6_9EUKA</name>